<dbReference type="PANTHER" id="PTHR10775:SF186">
    <property type="entry name" value="TRANSPOSASE-ASSOCIATED DOMAIN-CONTAINING PROTEIN-RELATED"/>
    <property type="match status" value="1"/>
</dbReference>
<dbReference type="Pfam" id="PF02992">
    <property type="entry name" value="Transposase_21"/>
    <property type="match status" value="1"/>
</dbReference>
<sequence>MSSSTIPNSFYEVKRKLRCLGLGFETIHASKYDCVLYWKEFTDLQHCPTCGKARYKVNHNKEKRSSIRDKSVEIDDVFRHPADVEEWKHFDCEFSNFASDLRNVRLGLALDEFNPFGHMSISYSGVRFHTSECDSWCTIQNSGMMVIGENNASGSGDNNFCGILDEVLQALCRPERFDETDVMFLEFIDDLNNLARGSLLVGDNSGTTQPYPTPRRRAQSQLLELEYYVHANGRTSMWIAPSAEKSISSHAVRWADVGREYIEVVKGDLQCFFVFDFNDQAMHRFVEHQMLSTFKEFRGDCYKHFKKSNHGPIRLLDRSSLTIIAAGRKCLYNNSTSLLNKENQMLELKSQPTPYGFQPLYRDEICETMLGRRPGYLKGLGWGPSLSSARRKIQEMLASQMKQMQKLIEDMSLAQQGPP</sequence>
<dbReference type="AlphaFoldDB" id="A0A5D3BZ14"/>
<dbReference type="PANTHER" id="PTHR10775">
    <property type="entry name" value="OS08G0208400 PROTEIN"/>
    <property type="match status" value="1"/>
</dbReference>
<accession>A0A5D3BZ14</accession>
<protein>
    <submittedName>
        <fullName evidence="1">CACTA en-spm transposon protein</fullName>
    </submittedName>
</protein>
<name>A0A5D3BZ14_CUCMM</name>
<dbReference type="EMBL" id="SSTD01014588">
    <property type="protein sequence ID" value="TYK04224.1"/>
    <property type="molecule type" value="Genomic_DNA"/>
</dbReference>
<evidence type="ECO:0000313" key="1">
    <source>
        <dbReference type="EMBL" id="TYK04224.1"/>
    </source>
</evidence>
<dbReference type="InterPro" id="IPR004242">
    <property type="entry name" value="Transposase_21"/>
</dbReference>
<proteinExistence type="predicted"/>
<gene>
    <name evidence="1" type="ORF">E5676_scaffold24967G00320</name>
</gene>
<organism evidence="1 2">
    <name type="scientific">Cucumis melo var. makuwa</name>
    <name type="common">Oriental melon</name>
    <dbReference type="NCBI Taxonomy" id="1194695"/>
    <lineage>
        <taxon>Eukaryota</taxon>
        <taxon>Viridiplantae</taxon>
        <taxon>Streptophyta</taxon>
        <taxon>Embryophyta</taxon>
        <taxon>Tracheophyta</taxon>
        <taxon>Spermatophyta</taxon>
        <taxon>Magnoliopsida</taxon>
        <taxon>eudicotyledons</taxon>
        <taxon>Gunneridae</taxon>
        <taxon>Pentapetalae</taxon>
        <taxon>rosids</taxon>
        <taxon>fabids</taxon>
        <taxon>Cucurbitales</taxon>
        <taxon>Cucurbitaceae</taxon>
        <taxon>Benincaseae</taxon>
        <taxon>Cucumis</taxon>
    </lineage>
</organism>
<evidence type="ECO:0000313" key="2">
    <source>
        <dbReference type="Proteomes" id="UP000321947"/>
    </source>
</evidence>
<dbReference type="Proteomes" id="UP000321947">
    <property type="component" value="Unassembled WGS sequence"/>
</dbReference>
<comment type="caution">
    <text evidence="1">The sequence shown here is derived from an EMBL/GenBank/DDBJ whole genome shotgun (WGS) entry which is preliminary data.</text>
</comment>
<reference evidence="1 2" key="1">
    <citation type="submission" date="2019-08" db="EMBL/GenBank/DDBJ databases">
        <title>Draft genome sequences of two oriental melons (Cucumis melo L. var makuwa).</title>
        <authorList>
            <person name="Kwon S.-Y."/>
        </authorList>
    </citation>
    <scope>NUCLEOTIDE SEQUENCE [LARGE SCALE GENOMIC DNA]</scope>
    <source>
        <strain evidence="2">cv. Chang Bougi</strain>
        <tissue evidence="1">Leaf</tissue>
    </source>
</reference>